<keyword evidence="3" id="KW-1185">Reference proteome</keyword>
<feature type="region of interest" description="Disordered" evidence="1">
    <location>
        <begin position="157"/>
        <end position="176"/>
    </location>
</feature>
<evidence type="ECO:0000313" key="2">
    <source>
        <dbReference type="EnsemblMetazoa" id="XP_031782931"/>
    </source>
</evidence>
<feature type="region of interest" description="Disordered" evidence="1">
    <location>
        <begin position="65"/>
        <end position="148"/>
    </location>
</feature>
<dbReference type="InParanoid" id="A0A7M7T8Q6"/>
<sequence length="176" mass="20876">MSKRPKCLKDKPPKDAKDYDKKFVYTCWYQDNRNSELRKYGIQIGQLCDFKESLTQKNRAIFLPLKNSIKDRYKKKHENTEDTDNNEEPESSGDEKTESSGDEEVKAKNKDKVSEEEEEETDEESINNKQKVKQNRRQLKEKKQIEQKKMLEAKMLKLQDEAPLNMPKSKRKIKTL</sequence>
<dbReference type="EnsemblMetazoa" id="XM_031927070">
    <property type="protein sequence ID" value="XP_031782930"/>
    <property type="gene ID" value="LOC116416853"/>
</dbReference>
<feature type="compositionally biased region" description="Basic and acidic residues" evidence="1">
    <location>
        <begin position="93"/>
        <end position="113"/>
    </location>
</feature>
<protein>
    <submittedName>
        <fullName evidence="2">Uncharacterized protein</fullName>
    </submittedName>
</protein>
<feature type="compositionally biased region" description="Acidic residues" evidence="1">
    <location>
        <begin position="81"/>
        <end position="92"/>
    </location>
</feature>
<feature type="compositionally biased region" description="Acidic residues" evidence="1">
    <location>
        <begin position="114"/>
        <end position="125"/>
    </location>
</feature>
<dbReference type="KEGG" id="nvi:116416853"/>
<accession>A0A7M7T8Q6</accession>
<dbReference type="AlphaFoldDB" id="A0A7M7T8Q6"/>
<feature type="compositionally biased region" description="Basic residues" evidence="1">
    <location>
        <begin position="130"/>
        <end position="140"/>
    </location>
</feature>
<proteinExistence type="predicted"/>
<reference evidence="2" key="1">
    <citation type="submission" date="2021-01" db="UniProtKB">
        <authorList>
            <consortium name="EnsemblMetazoa"/>
        </authorList>
    </citation>
    <scope>IDENTIFICATION</scope>
</reference>
<dbReference type="EnsemblMetazoa" id="XM_031927072">
    <property type="protein sequence ID" value="XP_031782932"/>
    <property type="gene ID" value="LOC116416853"/>
</dbReference>
<name>A0A7M7T8Q6_NASVI</name>
<dbReference type="RefSeq" id="XP_031782930.1">
    <property type="nucleotide sequence ID" value="XM_031927070.1"/>
</dbReference>
<organism evidence="2 3">
    <name type="scientific">Nasonia vitripennis</name>
    <name type="common">Parasitic wasp</name>
    <dbReference type="NCBI Taxonomy" id="7425"/>
    <lineage>
        <taxon>Eukaryota</taxon>
        <taxon>Metazoa</taxon>
        <taxon>Ecdysozoa</taxon>
        <taxon>Arthropoda</taxon>
        <taxon>Hexapoda</taxon>
        <taxon>Insecta</taxon>
        <taxon>Pterygota</taxon>
        <taxon>Neoptera</taxon>
        <taxon>Endopterygota</taxon>
        <taxon>Hymenoptera</taxon>
        <taxon>Apocrita</taxon>
        <taxon>Proctotrupomorpha</taxon>
        <taxon>Chalcidoidea</taxon>
        <taxon>Pteromalidae</taxon>
        <taxon>Pteromalinae</taxon>
        <taxon>Nasonia</taxon>
    </lineage>
</organism>
<dbReference type="Proteomes" id="UP000002358">
    <property type="component" value="Unassembled WGS sequence"/>
</dbReference>
<evidence type="ECO:0000256" key="1">
    <source>
        <dbReference type="SAM" id="MobiDB-lite"/>
    </source>
</evidence>
<evidence type="ECO:0000313" key="3">
    <source>
        <dbReference type="Proteomes" id="UP000002358"/>
    </source>
</evidence>
<dbReference type="RefSeq" id="XP_031782931.1">
    <property type="nucleotide sequence ID" value="XM_031927071.1"/>
</dbReference>
<dbReference type="GeneID" id="116416853"/>
<dbReference type="RefSeq" id="XP_031782932.1">
    <property type="nucleotide sequence ID" value="XM_031927072.1"/>
</dbReference>
<dbReference type="EnsemblMetazoa" id="XM_031927071">
    <property type="protein sequence ID" value="XP_031782931"/>
    <property type="gene ID" value="LOC116416853"/>
</dbReference>